<evidence type="ECO:0000313" key="1">
    <source>
        <dbReference type="EMBL" id="JAH84081.1"/>
    </source>
</evidence>
<proteinExistence type="predicted"/>
<dbReference type="EMBL" id="GBXM01024496">
    <property type="protein sequence ID" value="JAH84081.1"/>
    <property type="molecule type" value="Transcribed_RNA"/>
</dbReference>
<reference evidence="1" key="1">
    <citation type="submission" date="2014-11" db="EMBL/GenBank/DDBJ databases">
        <authorList>
            <person name="Amaro Gonzalez C."/>
        </authorList>
    </citation>
    <scope>NUCLEOTIDE SEQUENCE</scope>
</reference>
<protein>
    <submittedName>
        <fullName evidence="1">Uncharacterized protein</fullName>
    </submittedName>
</protein>
<sequence length="33" mass="3757">MEINYAVNICFLTSSMFATYSISELKALNCHQN</sequence>
<reference evidence="1" key="2">
    <citation type="journal article" date="2015" name="Fish Shellfish Immunol.">
        <title>Early steps in the European eel (Anguilla anguilla)-Vibrio vulnificus interaction in the gills: Role of the RtxA13 toxin.</title>
        <authorList>
            <person name="Callol A."/>
            <person name="Pajuelo D."/>
            <person name="Ebbesson L."/>
            <person name="Teles M."/>
            <person name="MacKenzie S."/>
            <person name="Amaro C."/>
        </authorList>
    </citation>
    <scope>NUCLEOTIDE SEQUENCE</scope>
</reference>
<organism evidence="1">
    <name type="scientific">Anguilla anguilla</name>
    <name type="common">European freshwater eel</name>
    <name type="synonym">Muraena anguilla</name>
    <dbReference type="NCBI Taxonomy" id="7936"/>
    <lineage>
        <taxon>Eukaryota</taxon>
        <taxon>Metazoa</taxon>
        <taxon>Chordata</taxon>
        <taxon>Craniata</taxon>
        <taxon>Vertebrata</taxon>
        <taxon>Euteleostomi</taxon>
        <taxon>Actinopterygii</taxon>
        <taxon>Neopterygii</taxon>
        <taxon>Teleostei</taxon>
        <taxon>Anguilliformes</taxon>
        <taxon>Anguillidae</taxon>
        <taxon>Anguilla</taxon>
    </lineage>
</organism>
<name>A0A0E9W175_ANGAN</name>
<dbReference type="AlphaFoldDB" id="A0A0E9W175"/>
<accession>A0A0E9W175</accession>